<feature type="transmembrane region" description="Helical" evidence="5">
    <location>
        <begin position="228"/>
        <end position="247"/>
    </location>
</feature>
<dbReference type="Proteomes" id="UP000095492">
    <property type="component" value="Unassembled WGS sequence"/>
</dbReference>
<dbReference type="RefSeq" id="WP_055289740.1">
    <property type="nucleotide sequence ID" value="NZ_JBAMSF010000008.1"/>
</dbReference>
<protein>
    <submittedName>
        <fullName evidence="6">Putative ion channel protein</fullName>
    </submittedName>
</protein>
<feature type="transmembrane region" description="Helical" evidence="5">
    <location>
        <begin position="187"/>
        <end position="208"/>
    </location>
</feature>
<feature type="transmembrane region" description="Helical" evidence="5">
    <location>
        <begin position="263"/>
        <end position="283"/>
    </location>
</feature>
<dbReference type="AlphaFoldDB" id="A0A173SKY8"/>
<dbReference type="EMBL" id="CYYA01000005">
    <property type="protein sequence ID" value="CUM90870.1"/>
    <property type="molecule type" value="Genomic_DNA"/>
</dbReference>
<reference evidence="6 7" key="1">
    <citation type="submission" date="2015-09" db="EMBL/GenBank/DDBJ databases">
        <authorList>
            <consortium name="Pathogen Informatics"/>
        </authorList>
    </citation>
    <scope>NUCLEOTIDE SEQUENCE [LARGE SCALE GENOMIC DNA]</scope>
    <source>
        <strain evidence="6 7">2789STDY5608891</strain>
    </source>
</reference>
<dbReference type="GO" id="GO:0015108">
    <property type="term" value="F:chloride transmembrane transporter activity"/>
    <property type="evidence" value="ECO:0007669"/>
    <property type="project" value="InterPro"/>
</dbReference>
<gene>
    <name evidence="6" type="ORF">ERS852448_01031</name>
</gene>
<feature type="transmembrane region" description="Helical" evidence="5">
    <location>
        <begin position="12"/>
        <end position="32"/>
    </location>
</feature>
<keyword evidence="4 5" id="KW-0472">Membrane</keyword>
<sequence length="435" mass="47762">MKEQMSNRTLFLYFTSLTGAVIAGIVWLYLKVANVGITVIWEMVPVYIDSKYYTVLMCLGGGVLIGLFHRVYGPYPERMADSVKRVKDTGTYPYRKLPMIVSASFLSLFFGGAVGPESGLVSLLLGLCCWAMDQFGLARWKMETLIAGNPYIRKKELFRVMAAGLFLPPDQIVYDKGKISWKRKEQIASGITAGLTGLAVYELLNFCFGRCLAVPHLHGGVLILRDKVAVILLVIVGIAAGYLYLIFQKASSWFFGKLREKNLAVFNAVLGGLVLGLIGSALPMTMFSGGNNIQAMQYEYLKYTPYLLILIGVVKLFLTNVCIESGWRGGHFFPMIFSGLSIGYGFAAILHINEIVSVVLVTGALLGTVLQQPLGALALSLVFFPVKDIGWMLLASTVGGCVPVPVALRSDPEKKSFVSNMIQMKKQKKFLPNKG</sequence>
<dbReference type="Pfam" id="PF00654">
    <property type="entry name" value="Voltage_CLC"/>
    <property type="match status" value="1"/>
</dbReference>
<comment type="subcellular location">
    <subcellularLocation>
        <location evidence="1">Membrane</location>
        <topology evidence="1">Multi-pass membrane protein</topology>
    </subcellularLocation>
</comment>
<dbReference type="CDD" id="cd00400">
    <property type="entry name" value="Voltage_gated_ClC"/>
    <property type="match status" value="1"/>
</dbReference>
<evidence type="ECO:0000256" key="5">
    <source>
        <dbReference type="SAM" id="Phobius"/>
    </source>
</evidence>
<dbReference type="Gene3D" id="1.10.3080.10">
    <property type="entry name" value="Clc chloride channel"/>
    <property type="match status" value="1"/>
</dbReference>
<evidence type="ECO:0000313" key="6">
    <source>
        <dbReference type="EMBL" id="CUM90870.1"/>
    </source>
</evidence>
<feature type="transmembrane region" description="Helical" evidence="5">
    <location>
        <begin position="52"/>
        <end position="73"/>
    </location>
</feature>
<feature type="transmembrane region" description="Helical" evidence="5">
    <location>
        <begin position="303"/>
        <end position="323"/>
    </location>
</feature>
<evidence type="ECO:0000256" key="1">
    <source>
        <dbReference type="ARBA" id="ARBA00004141"/>
    </source>
</evidence>
<dbReference type="GO" id="GO:0016020">
    <property type="term" value="C:membrane"/>
    <property type="evidence" value="ECO:0007669"/>
    <property type="project" value="UniProtKB-SubCell"/>
</dbReference>
<dbReference type="PANTHER" id="PTHR43427:SF12">
    <property type="entry name" value="CHLORIDE TRANSPORTER"/>
    <property type="match status" value="1"/>
</dbReference>
<dbReference type="InterPro" id="IPR014743">
    <property type="entry name" value="Cl-channel_core"/>
</dbReference>
<keyword evidence="3 5" id="KW-1133">Transmembrane helix</keyword>
<evidence type="ECO:0000256" key="4">
    <source>
        <dbReference type="ARBA" id="ARBA00023136"/>
    </source>
</evidence>
<evidence type="ECO:0000256" key="2">
    <source>
        <dbReference type="ARBA" id="ARBA00022692"/>
    </source>
</evidence>
<proteinExistence type="predicted"/>
<dbReference type="OrthoDB" id="2729535at2"/>
<feature type="transmembrane region" description="Helical" evidence="5">
    <location>
        <begin position="389"/>
        <end position="408"/>
    </location>
</feature>
<dbReference type="InterPro" id="IPR050368">
    <property type="entry name" value="ClC-type_chloride_channel"/>
</dbReference>
<feature type="transmembrane region" description="Helical" evidence="5">
    <location>
        <begin position="120"/>
        <end position="138"/>
    </location>
</feature>
<organism evidence="6 7">
    <name type="scientific">Eubacterium ramulus</name>
    <dbReference type="NCBI Taxonomy" id="39490"/>
    <lineage>
        <taxon>Bacteria</taxon>
        <taxon>Bacillati</taxon>
        <taxon>Bacillota</taxon>
        <taxon>Clostridia</taxon>
        <taxon>Eubacteriales</taxon>
        <taxon>Eubacteriaceae</taxon>
        <taxon>Eubacterium</taxon>
    </lineage>
</organism>
<dbReference type="STRING" id="39490.ERS852448_01031"/>
<dbReference type="InterPro" id="IPR001807">
    <property type="entry name" value="ClC"/>
</dbReference>
<keyword evidence="2 5" id="KW-0812">Transmembrane</keyword>
<name>A0A173SKY8_EUBRA</name>
<dbReference type="PANTHER" id="PTHR43427">
    <property type="entry name" value="CHLORIDE CHANNEL PROTEIN CLC-E"/>
    <property type="match status" value="1"/>
</dbReference>
<evidence type="ECO:0000313" key="7">
    <source>
        <dbReference type="Proteomes" id="UP000095492"/>
    </source>
</evidence>
<accession>A0A173SKY8</accession>
<evidence type="ECO:0000256" key="3">
    <source>
        <dbReference type="ARBA" id="ARBA00022989"/>
    </source>
</evidence>
<dbReference type="SUPFAM" id="SSF81340">
    <property type="entry name" value="Clc chloride channel"/>
    <property type="match status" value="1"/>
</dbReference>